<comment type="caution">
    <text evidence="2">The sequence shown here is derived from an EMBL/GenBank/DDBJ whole genome shotgun (WGS) entry which is preliminary data.</text>
</comment>
<dbReference type="Proteomes" id="UP000614047">
    <property type="component" value="Unassembled WGS sequence"/>
</dbReference>
<organism evidence="2 3">
    <name type="scientific">Actinomadura viridis</name>
    <dbReference type="NCBI Taxonomy" id="58110"/>
    <lineage>
        <taxon>Bacteria</taxon>
        <taxon>Bacillati</taxon>
        <taxon>Actinomycetota</taxon>
        <taxon>Actinomycetes</taxon>
        <taxon>Streptosporangiales</taxon>
        <taxon>Thermomonosporaceae</taxon>
        <taxon>Actinomadura</taxon>
    </lineage>
</organism>
<name>A0A931DQX1_9ACTN</name>
<dbReference type="EMBL" id="JADOUA010000001">
    <property type="protein sequence ID" value="MBG6091073.1"/>
    <property type="molecule type" value="Genomic_DNA"/>
</dbReference>
<reference evidence="2" key="1">
    <citation type="submission" date="2020-11" db="EMBL/GenBank/DDBJ databases">
        <title>Sequencing the genomes of 1000 actinobacteria strains.</title>
        <authorList>
            <person name="Klenk H.-P."/>
        </authorList>
    </citation>
    <scope>NUCLEOTIDE SEQUENCE</scope>
    <source>
        <strain evidence="2">DSM 43175</strain>
    </source>
</reference>
<proteinExistence type="predicted"/>
<evidence type="ECO:0000256" key="1">
    <source>
        <dbReference type="SAM" id="Phobius"/>
    </source>
</evidence>
<keyword evidence="1" id="KW-1133">Transmembrane helix</keyword>
<evidence type="ECO:0000313" key="2">
    <source>
        <dbReference type="EMBL" id="MBG6091073.1"/>
    </source>
</evidence>
<keyword evidence="1" id="KW-0472">Membrane</keyword>
<feature type="transmembrane region" description="Helical" evidence="1">
    <location>
        <begin position="12"/>
        <end position="34"/>
    </location>
</feature>
<dbReference type="AlphaFoldDB" id="A0A931DQX1"/>
<keyword evidence="1" id="KW-0812">Transmembrane</keyword>
<gene>
    <name evidence="2" type="ORF">IW256_005186</name>
</gene>
<keyword evidence="3" id="KW-1185">Reference proteome</keyword>
<sequence length="47" mass="4926">MVETLPGERLHAITVCAAGLIVFLLLMALIRVVYNAGRGTVRADGSG</sequence>
<dbReference type="RefSeq" id="WP_197013442.1">
    <property type="nucleotide sequence ID" value="NZ_BAABES010000001.1"/>
</dbReference>
<evidence type="ECO:0000313" key="3">
    <source>
        <dbReference type="Proteomes" id="UP000614047"/>
    </source>
</evidence>
<accession>A0A931DQX1</accession>
<protein>
    <submittedName>
        <fullName evidence="2">Uncharacterized protein</fullName>
    </submittedName>
</protein>